<feature type="transmembrane region" description="Helical" evidence="7">
    <location>
        <begin position="156"/>
        <end position="179"/>
    </location>
</feature>
<gene>
    <name evidence="8" type="ORF">LOD99_6647</name>
</gene>
<sequence>MYHYQTDESTNLTGEIRARRALNENKTNLLWTPVRKLYRAPLPPGFSQFPSCKIILIIVLLHRIHIYSSFNFVVGLTAARRNISNITNEDSTVTAQLFLSCARLLAPVAGMMADMYVPRVKMLSLCFFSSFIGSAIQSMFHTLYENKIGYIQDYAYFIVHGIALTLIAVGSSGAYALLVPVGVDQMEGANETRLKSYFSWHYWFINLGVVFVAGKFFINMEGYLKWQRPYIHLISSYTATLSIWLALIILVLSSSFGLVQRNKPPKGTPLTQVVGVFNCAVRNKYTKKRERNYVKHSFFEYALVENNGRYSYGQVQDVKTFFKILGVLVCLIWYFGVDNLYNTIFPLQATEISGADDNFDSTRTIFFSVCLTIMLVLPLIEFLRLSCNKFHFGFKRILHKILIGVVLGFFAIIIALSINLVYYFGDVHGTDNAIIIPQTIIIALSECFAFVGAMEFVYAQAPHQMIGLLFGIFQSVIGIGYYIPTIMYYILQRITSCYDNLHCGQCLIHWPPCFHISKPKSLNFAYYCVFAVFTIVYIILMVCVAKCYKRRERQKIEVWPKADNF</sequence>
<name>A0AAV7JLS4_9METZ</name>
<feature type="transmembrane region" description="Helical" evidence="7">
    <location>
        <begin position="397"/>
        <end position="422"/>
    </location>
</feature>
<dbReference type="SUPFAM" id="SSF103473">
    <property type="entry name" value="MFS general substrate transporter"/>
    <property type="match status" value="1"/>
</dbReference>
<dbReference type="Gene3D" id="1.20.1250.20">
    <property type="entry name" value="MFS general substrate transporter like domains"/>
    <property type="match status" value="1"/>
</dbReference>
<organism evidence="8 9">
    <name type="scientific">Oopsacas minuta</name>
    <dbReference type="NCBI Taxonomy" id="111878"/>
    <lineage>
        <taxon>Eukaryota</taxon>
        <taxon>Metazoa</taxon>
        <taxon>Porifera</taxon>
        <taxon>Hexactinellida</taxon>
        <taxon>Hexasterophora</taxon>
        <taxon>Lyssacinosida</taxon>
        <taxon>Leucopsacidae</taxon>
        <taxon>Oopsacas</taxon>
    </lineage>
</organism>
<dbReference type="Proteomes" id="UP001165289">
    <property type="component" value="Unassembled WGS sequence"/>
</dbReference>
<evidence type="ECO:0000256" key="6">
    <source>
        <dbReference type="ARBA" id="ARBA00023136"/>
    </source>
</evidence>
<dbReference type="Pfam" id="PF00854">
    <property type="entry name" value="PTR2"/>
    <property type="match status" value="1"/>
</dbReference>
<feature type="transmembrane region" description="Helical" evidence="7">
    <location>
        <begin position="200"/>
        <end position="218"/>
    </location>
</feature>
<evidence type="ECO:0000256" key="4">
    <source>
        <dbReference type="ARBA" id="ARBA00022856"/>
    </source>
</evidence>
<dbReference type="EMBL" id="JAKMXF010000319">
    <property type="protein sequence ID" value="KAI6649643.1"/>
    <property type="molecule type" value="Genomic_DNA"/>
</dbReference>
<accession>A0AAV7JLS4</accession>
<comment type="subcellular location">
    <subcellularLocation>
        <location evidence="1">Membrane</location>
        <topology evidence="1">Multi-pass membrane protein</topology>
    </subcellularLocation>
</comment>
<evidence type="ECO:0000256" key="3">
    <source>
        <dbReference type="ARBA" id="ARBA00022692"/>
    </source>
</evidence>
<evidence type="ECO:0000256" key="2">
    <source>
        <dbReference type="ARBA" id="ARBA00005982"/>
    </source>
</evidence>
<keyword evidence="4" id="KW-0813">Transport</keyword>
<dbReference type="GO" id="GO:0015833">
    <property type="term" value="P:peptide transport"/>
    <property type="evidence" value="ECO:0007669"/>
    <property type="project" value="UniProtKB-KW"/>
</dbReference>
<dbReference type="GO" id="GO:0022857">
    <property type="term" value="F:transmembrane transporter activity"/>
    <property type="evidence" value="ECO:0007669"/>
    <property type="project" value="InterPro"/>
</dbReference>
<dbReference type="InterPro" id="IPR000109">
    <property type="entry name" value="POT_fam"/>
</dbReference>
<feature type="transmembrane region" description="Helical" evidence="7">
    <location>
        <begin position="524"/>
        <end position="545"/>
    </location>
</feature>
<keyword evidence="3 7" id="KW-0812">Transmembrane</keyword>
<dbReference type="GO" id="GO:0016020">
    <property type="term" value="C:membrane"/>
    <property type="evidence" value="ECO:0007669"/>
    <property type="project" value="UniProtKB-SubCell"/>
</dbReference>
<comment type="similarity">
    <text evidence="2">Belongs to the major facilitator superfamily. Proton-dependent oligopeptide transporter (POT/PTR) (TC 2.A.17) family.</text>
</comment>
<comment type="caution">
    <text evidence="8">The sequence shown here is derived from an EMBL/GenBank/DDBJ whole genome shotgun (WGS) entry which is preliminary data.</text>
</comment>
<reference evidence="8 9" key="1">
    <citation type="journal article" date="2023" name="BMC Biol.">
        <title>The compact genome of the sponge Oopsacas minuta (Hexactinellida) is lacking key metazoan core genes.</title>
        <authorList>
            <person name="Santini S."/>
            <person name="Schenkelaars Q."/>
            <person name="Jourda C."/>
            <person name="Duchesne M."/>
            <person name="Belahbib H."/>
            <person name="Rocher C."/>
            <person name="Selva M."/>
            <person name="Riesgo A."/>
            <person name="Vervoort M."/>
            <person name="Leys S.P."/>
            <person name="Kodjabachian L."/>
            <person name="Le Bivic A."/>
            <person name="Borchiellini C."/>
            <person name="Claverie J.M."/>
            <person name="Renard E."/>
        </authorList>
    </citation>
    <scope>NUCLEOTIDE SEQUENCE [LARGE SCALE GENOMIC DNA]</scope>
    <source>
        <strain evidence="8">SPO-2</strain>
    </source>
</reference>
<keyword evidence="4" id="KW-0571">Peptide transport</keyword>
<feature type="transmembrane region" description="Helical" evidence="7">
    <location>
        <begin position="125"/>
        <end position="144"/>
    </location>
</feature>
<dbReference type="AlphaFoldDB" id="A0AAV7JLS4"/>
<evidence type="ECO:0000313" key="9">
    <source>
        <dbReference type="Proteomes" id="UP001165289"/>
    </source>
</evidence>
<feature type="transmembrane region" description="Helical" evidence="7">
    <location>
        <begin position="230"/>
        <end position="253"/>
    </location>
</feature>
<keyword evidence="6 7" id="KW-0472">Membrane</keyword>
<evidence type="ECO:0000256" key="5">
    <source>
        <dbReference type="ARBA" id="ARBA00022989"/>
    </source>
</evidence>
<evidence type="ECO:0000313" key="8">
    <source>
        <dbReference type="EMBL" id="KAI6649643.1"/>
    </source>
</evidence>
<protein>
    <submittedName>
        <fullName evidence="8">Solute carrier family 15 member 4-like</fullName>
    </submittedName>
</protein>
<feature type="transmembrane region" description="Helical" evidence="7">
    <location>
        <begin position="466"/>
        <end position="491"/>
    </location>
</feature>
<dbReference type="PANTHER" id="PTHR11654">
    <property type="entry name" value="OLIGOPEPTIDE TRANSPORTER-RELATED"/>
    <property type="match status" value="1"/>
</dbReference>
<feature type="transmembrane region" description="Helical" evidence="7">
    <location>
        <begin position="320"/>
        <end position="337"/>
    </location>
</feature>
<evidence type="ECO:0000256" key="7">
    <source>
        <dbReference type="SAM" id="Phobius"/>
    </source>
</evidence>
<proteinExistence type="inferred from homology"/>
<keyword evidence="5 7" id="KW-1133">Transmembrane helix</keyword>
<feature type="transmembrane region" description="Helical" evidence="7">
    <location>
        <begin position="365"/>
        <end position="385"/>
    </location>
</feature>
<evidence type="ECO:0000256" key="1">
    <source>
        <dbReference type="ARBA" id="ARBA00004141"/>
    </source>
</evidence>
<feature type="transmembrane region" description="Helical" evidence="7">
    <location>
        <begin position="434"/>
        <end position="454"/>
    </location>
</feature>
<keyword evidence="4" id="KW-0653">Protein transport</keyword>
<keyword evidence="9" id="KW-1185">Reference proteome</keyword>
<feature type="transmembrane region" description="Helical" evidence="7">
    <location>
        <begin position="54"/>
        <end position="73"/>
    </location>
</feature>
<dbReference type="InterPro" id="IPR036259">
    <property type="entry name" value="MFS_trans_sf"/>
</dbReference>